<dbReference type="Gene3D" id="2.40.160.10">
    <property type="entry name" value="Porin"/>
    <property type="match status" value="1"/>
</dbReference>
<gene>
    <name evidence="13" type="ORF">SAMN05421693_11259</name>
</gene>
<evidence type="ECO:0000256" key="8">
    <source>
        <dbReference type="ARBA" id="ARBA00023114"/>
    </source>
</evidence>
<feature type="chain" id="PRO_5011480473" evidence="11">
    <location>
        <begin position="24"/>
        <end position="332"/>
    </location>
</feature>
<comment type="subunit">
    <text evidence="2">Homotrimer.</text>
</comment>
<keyword evidence="5" id="KW-0812">Transmembrane</keyword>
<reference evidence="13 14" key="1">
    <citation type="submission" date="2016-10" db="EMBL/GenBank/DDBJ databases">
        <authorList>
            <person name="de Groot N.N."/>
        </authorList>
    </citation>
    <scope>NUCLEOTIDE SEQUENCE [LARGE SCALE GENOMIC DNA]</scope>
    <source>
        <strain evidence="13 14">B7-7</strain>
    </source>
</reference>
<evidence type="ECO:0000313" key="14">
    <source>
        <dbReference type="Proteomes" id="UP000199496"/>
    </source>
</evidence>
<feature type="domain" description="Porin" evidence="12">
    <location>
        <begin position="9"/>
        <end position="299"/>
    </location>
</feature>
<name>A0A1H9C6H9_9GAMM</name>
<evidence type="ECO:0000256" key="4">
    <source>
        <dbReference type="ARBA" id="ARBA00022452"/>
    </source>
</evidence>
<keyword evidence="9" id="KW-0472">Membrane</keyword>
<dbReference type="EMBL" id="FOFO01000012">
    <property type="protein sequence ID" value="SEP96453.1"/>
    <property type="molecule type" value="Genomic_DNA"/>
</dbReference>
<keyword evidence="3" id="KW-0813">Transport</keyword>
<dbReference type="SUPFAM" id="SSF56935">
    <property type="entry name" value="Porins"/>
    <property type="match status" value="1"/>
</dbReference>
<evidence type="ECO:0000256" key="9">
    <source>
        <dbReference type="ARBA" id="ARBA00023136"/>
    </source>
</evidence>
<dbReference type="AlphaFoldDB" id="A0A1H9C6H9"/>
<dbReference type="InterPro" id="IPR033900">
    <property type="entry name" value="Gram_neg_porin_domain"/>
</dbReference>
<dbReference type="RefSeq" id="WP_090206174.1">
    <property type="nucleotide sequence ID" value="NZ_FOFO01000012.1"/>
</dbReference>
<evidence type="ECO:0000256" key="1">
    <source>
        <dbReference type="ARBA" id="ARBA00004571"/>
    </source>
</evidence>
<dbReference type="CDD" id="cd00342">
    <property type="entry name" value="gram_neg_porins"/>
    <property type="match status" value="1"/>
</dbReference>
<dbReference type="GO" id="GO:0009279">
    <property type="term" value="C:cell outer membrane"/>
    <property type="evidence" value="ECO:0007669"/>
    <property type="project" value="UniProtKB-SubCell"/>
</dbReference>
<keyword evidence="8" id="KW-0626">Porin</keyword>
<dbReference type="InterPro" id="IPR023614">
    <property type="entry name" value="Porin_dom_sf"/>
</dbReference>
<keyword evidence="4" id="KW-1134">Transmembrane beta strand</keyword>
<dbReference type="OrthoDB" id="625456at2"/>
<evidence type="ECO:0000256" key="7">
    <source>
        <dbReference type="ARBA" id="ARBA00023065"/>
    </source>
</evidence>
<keyword evidence="10" id="KW-0998">Cell outer membrane</keyword>
<protein>
    <submittedName>
        <fullName evidence="13">Outer membrane protein (Porin)</fullName>
    </submittedName>
</protein>
<evidence type="ECO:0000256" key="5">
    <source>
        <dbReference type="ARBA" id="ARBA00022692"/>
    </source>
</evidence>
<evidence type="ECO:0000259" key="12">
    <source>
        <dbReference type="Pfam" id="PF13609"/>
    </source>
</evidence>
<evidence type="ECO:0000256" key="2">
    <source>
        <dbReference type="ARBA" id="ARBA00011233"/>
    </source>
</evidence>
<dbReference type="PANTHER" id="PTHR34501:SF9">
    <property type="entry name" value="MAJOR OUTER MEMBRANE PROTEIN P.IA"/>
    <property type="match status" value="1"/>
</dbReference>
<organism evidence="13 14">
    <name type="scientific">Ectothiorhodospira magna</name>
    <dbReference type="NCBI Taxonomy" id="867345"/>
    <lineage>
        <taxon>Bacteria</taxon>
        <taxon>Pseudomonadati</taxon>
        <taxon>Pseudomonadota</taxon>
        <taxon>Gammaproteobacteria</taxon>
        <taxon>Chromatiales</taxon>
        <taxon>Ectothiorhodospiraceae</taxon>
        <taxon>Ectothiorhodospira</taxon>
    </lineage>
</organism>
<dbReference type="GO" id="GO:0015288">
    <property type="term" value="F:porin activity"/>
    <property type="evidence" value="ECO:0007669"/>
    <property type="project" value="UniProtKB-KW"/>
</dbReference>
<evidence type="ECO:0000256" key="10">
    <source>
        <dbReference type="ARBA" id="ARBA00023237"/>
    </source>
</evidence>
<keyword evidence="7" id="KW-0406">Ion transport</keyword>
<feature type="signal peptide" evidence="11">
    <location>
        <begin position="1"/>
        <end position="23"/>
    </location>
</feature>
<evidence type="ECO:0000256" key="3">
    <source>
        <dbReference type="ARBA" id="ARBA00022448"/>
    </source>
</evidence>
<dbReference type="PANTHER" id="PTHR34501">
    <property type="entry name" value="PROTEIN YDDL-RELATED"/>
    <property type="match status" value="1"/>
</dbReference>
<dbReference type="Pfam" id="PF13609">
    <property type="entry name" value="Porin_4"/>
    <property type="match status" value="1"/>
</dbReference>
<keyword evidence="6 11" id="KW-0732">Signal</keyword>
<dbReference type="InterPro" id="IPR050298">
    <property type="entry name" value="Gram-neg_bact_OMP"/>
</dbReference>
<dbReference type="GO" id="GO:0006811">
    <property type="term" value="P:monoatomic ion transport"/>
    <property type="evidence" value="ECO:0007669"/>
    <property type="project" value="UniProtKB-KW"/>
</dbReference>
<comment type="subcellular location">
    <subcellularLocation>
        <location evidence="1">Cell outer membrane</location>
        <topology evidence="1">Multi-pass membrane protein</topology>
    </subcellularLocation>
</comment>
<evidence type="ECO:0000313" key="13">
    <source>
        <dbReference type="EMBL" id="SEP96453.1"/>
    </source>
</evidence>
<dbReference type="Proteomes" id="UP000199496">
    <property type="component" value="Unassembled WGS sequence"/>
</dbReference>
<dbReference type="GO" id="GO:0046930">
    <property type="term" value="C:pore complex"/>
    <property type="evidence" value="ECO:0007669"/>
    <property type="project" value="UniProtKB-KW"/>
</dbReference>
<dbReference type="STRING" id="867345.SAMN05421693_11259"/>
<keyword evidence="14" id="KW-1185">Reference proteome</keyword>
<evidence type="ECO:0000256" key="11">
    <source>
        <dbReference type="SAM" id="SignalP"/>
    </source>
</evidence>
<accession>A0A1H9C6H9</accession>
<sequence>MNRKTLMASSVAAALAVPAAVQADVLNIDFYGSARVQVESVRPDNRDQLDTYTGVRDAYSRIGFTASYPLLQGLNLIGQLELPLDIANKAVQDPWDQDQDIRVAQIGIQGDMGTLVYGQMWLPYYNAIAYPVDMFSTYYSGFATYTAFRRGDTIGYYSPDMHGLSFAFAWSEDHGADGDNRVQLTGSYAFGDTTLSIGMDDLNGDDNMRIVGVSAAHTMGNLYLGAKVERFYSDIDDDAAYGNDGDMAMNVYAGYTLGKNTFKLMVAEVDNYGETIVHVGMDHQFNPALKLFAEYYYEQETAAITQKRGGMNETAWAASGGEVFAVGMRFDF</sequence>
<evidence type="ECO:0000256" key="6">
    <source>
        <dbReference type="ARBA" id="ARBA00022729"/>
    </source>
</evidence>
<proteinExistence type="predicted"/>